<comment type="similarity">
    <text evidence="1">Belongs to the enoyl-CoA hydratase/isomerase family.</text>
</comment>
<dbReference type="PANTHER" id="PTHR43684">
    <property type="match status" value="1"/>
</dbReference>
<comment type="caution">
    <text evidence="2">The sequence shown here is derived from an EMBL/GenBank/DDBJ whole genome shotgun (WGS) entry which is preliminary data.</text>
</comment>
<proteinExistence type="inferred from homology"/>
<evidence type="ECO:0000313" key="3">
    <source>
        <dbReference type="Proteomes" id="UP000325122"/>
    </source>
</evidence>
<dbReference type="GO" id="GO:0004300">
    <property type="term" value="F:enoyl-CoA hydratase activity"/>
    <property type="evidence" value="ECO:0007669"/>
    <property type="project" value="UniProtKB-EC"/>
</dbReference>
<protein>
    <submittedName>
        <fullName evidence="2">Enoyl-CoA hydratase</fullName>
        <ecNumber evidence="2">4.2.1.17</ecNumber>
    </submittedName>
</protein>
<dbReference type="CDD" id="cd06558">
    <property type="entry name" value="crotonase-like"/>
    <property type="match status" value="1"/>
</dbReference>
<dbReference type="InterPro" id="IPR001753">
    <property type="entry name" value="Enoyl-CoA_hydra/iso"/>
</dbReference>
<sequence>MSYTTITLERDGPLAVITLNRPDAMNAFTLEMGAELRAAFDETDADGSVRAVIVTGAGKAFCAGADLSTGAETFNAVAQAQASGTLDDRDPQWRDSGGRLNLRIFNSHKPVVAAINGASVGIGATMILPMDARIALKGAKFAYPFTKRGIAWDGCASWFLPRVVGVETALDWGLSGRTFLAEEAHEAGLVSALADTPGAVMELALERARRLIDGGAPVSVAMNRRLLWRMLGASHPMEAHRLESRAILHRGMSPDAAEGVMSFLEKRPAAFPGTVPESYPPGWPWDEDPDY</sequence>
<dbReference type="InterPro" id="IPR014748">
    <property type="entry name" value="Enoyl-CoA_hydra_C"/>
</dbReference>
<keyword evidence="3" id="KW-1185">Reference proteome</keyword>
<evidence type="ECO:0000313" key="2">
    <source>
        <dbReference type="EMBL" id="KAA5804927.1"/>
    </source>
</evidence>
<dbReference type="AlphaFoldDB" id="A0A5M6ZMK3"/>
<evidence type="ECO:0000256" key="1">
    <source>
        <dbReference type="ARBA" id="ARBA00005254"/>
    </source>
</evidence>
<dbReference type="Gene3D" id="1.10.12.10">
    <property type="entry name" value="Lyase 2-enoyl-coa Hydratase, Chain A, domain 2"/>
    <property type="match status" value="1"/>
</dbReference>
<dbReference type="InterPro" id="IPR051053">
    <property type="entry name" value="ECH/Chromodomain_protein"/>
</dbReference>
<dbReference type="Proteomes" id="UP000325122">
    <property type="component" value="Unassembled WGS sequence"/>
</dbReference>
<dbReference type="EC" id="4.2.1.17" evidence="2"/>
<accession>A0A5M6ZMK3</accession>
<dbReference type="SUPFAM" id="SSF52096">
    <property type="entry name" value="ClpP/crotonase"/>
    <property type="match status" value="1"/>
</dbReference>
<gene>
    <name evidence="2" type="ORF">F1654_02710</name>
</gene>
<name>A0A5M6ZMK3_9PROT</name>
<dbReference type="PANTHER" id="PTHR43684:SF4">
    <property type="entry name" value="ENOYL-COA HYDRATASE_ISOMERASE FAMILY PROTEIN (AFU_ORTHOLOGUE AFUA_1G01890)"/>
    <property type="match status" value="1"/>
</dbReference>
<reference evidence="2 3" key="1">
    <citation type="submission" date="2019-09" db="EMBL/GenBank/DDBJ databases">
        <authorList>
            <person name="Kevbrin V."/>
            <person name="Grouzdev D.S."/>
        </authorList>
    </citation>
    <scope>NUCLEOTIDE SEQUENCE [LARGE SCALE GENOMIC DNA]</scope>
    <source>
        <strain evidence="2 3">G-192</strain>
    </source>
</reference>
<dbReference type="InterPro" id="IPR029045">
    <property type="entry name" value="ClpP/crotonase-like_dom_sf"/>
</dbReference>
<dbReference type="RefSeq" id="WP_150021958.1">
    <property type="nucleotide sequence ID" value="NZ_VWOJ01000001.1"/>
</dbReference>
<dbReference type="Pfam" id="PF00378">
    <property type="entry name" value="ECH_1"/>
    <property type="match status" value="1"/>
</dbReference>
<organism evidence="2 3">
    <name type="scientific">Alkalicaulis satelles</name>
    <dbReference type="NCBI Taxonomy" id="2609175"/>
    <lineage>
        <taxon>Bacteria</taxon>
        <taxon>Pseudomonadati</taxon>
        <taxon>Pseudomonadota</taxon>
        <taxon>Alphaproteobacteria</taxon>
        <taxon>Maricaulales</taxon>
        <taxon>Maricaulaceae</taxon>
        <taxon>Alkalicaulis</taxon>
    </lineage>
</organism>
<dbReference type="EMBL" id="VWOJ01000001">
    <property type="protein sequence ID" value="KAA5804927.1"/>
    <property type="molecule type" value="Genomic_DNA"/>
</dbReference>
<dbReference type="Gene3D" id="3.90.226.10">
    <property type="entry name" value="2-enoyl-CoA Hydratase, Chain A, domain 1"/>
    <property type="match status" value="1"/>
</dbReference>
<dbReference type="NCBIfam" id="NF006109">
    <property type="entry name" value="PRK08260.1"/>
    <property type="match status" value="1"/>
</dbReference>
<keyword evidence="2" id="KW-0456">Lyase</keyword>